<evidence type="ECO:0000256" key="1">
    <source>
        <dbReference type="ARBA" id="ARBA00005964"/>
    </source>
</evidence>
<accession>A0ABD2W791</accession>
<evidence type="ECO:0000256" key="2">
    <source>
        <dbReference type="ARBA" id="ARBA00022487"/>
    </source>
</evidence>
<dbReference type="Pfam" id="PF00135">
    <property type="entry name" value="COesterase"/>
    <property type="match status" value="1"/>
</dbReference>
<evidence type="ECO:0000313" key="9">
    <source>
        <dbReference type="Proteomes" id="UP001627154"/>
    </source>
</evidence>
<evidence type="ECO:0000256" key="5">
    <source>
        <dbReference type="ARBA" id="ARBA00023180"/>
    </source>
</evidence>
<protein>
    <recommendedName>
        <fullName evidence="6">Carboxylic ester hydrolase</fullName>
        <ecNumber evidence="6">3.1.1.-</ecNumber>
    </recommendedName>
</protein>
<dbReference type="AlphaFoldDB" id="A0ABD2W791"/>
<gene>
    <name evidence="8" type="ORF">TKK_016351</name>
</gene>
<evidence type="ECO:0000256" key="4">
    <source>
        <dbReference type="ARBA" id="ARBA00023157"/>
    </source>
</evidence>
<dbReference type="SUPFAM" id="SSF53474">
    <property type="entry name" value="alpha/beta-Hydrolases"/>
    <property type="match status" value="1"/>
</dbReference>
<dbReference type="FunFam" id="3.40.50.1820:FF:000155">
    <property type="entry name" value="Carboxylic ester hydrolase"/>
    <property type="match status" value="1"/>
</dbReference>
<sequence>MEKFRASSLSLLVLLSAAALMAEEAQEATLELPSLGKLKGSTLETRLGKKIMAFRGLRYAEAPIGQQRFQPPIPVKSWESVFDASEEGPACPQSFAANQSEDCLRLNIYTTKLPSGDNEAPKMPVIVYFHPGGFYESSAQSSIEGPQYLLDHDIVLVTVNYRLSSLGFMSTGDSLLPGNLGLKDQVEALRWLRLNIASFGGDPGSVTIAGYSAGAWSVSLHMVSPMSRGLFHRAIAASGSAIFQELLPTNQTHLAKKQAEILGCPTDTVGNMLVCLNTKTAEDFANSVGQFFEWHNNPLIQWMPVVEPEVRGVERFMPAQPIDLIRQGKFKKVPFVAGITKDEFGAKIVQMIEEAKAGNDSMFRDLNEDWERLAPINFLYERGTNLSSEISYRLKEQYLDGNNVSIDNSQGLANLYADGVIGFSVHRLVNLLAEHSDQPVYYYEFTFQGPYSHVYWNDTKKPYGVTHHDDLLYLFRASLFPEFEKDSPEMRTVERMTAIWANFAKTGEPIPLEGSGVELFANVTWEPYRLDDQRYLQIGEELSMQTRLNAERMDIWDKLFPMGPVPPTRRR</sequence>
<keyword evidence="5" id="KW-0325">Glycoprotein</keyword>
<evidence type="ECO:0000259" key="7">
    <source>
        <dbReference type="Pfam" id="PF00135"/>
    </source>
</evidence>
<keyword evidence="4" id="KW-1015">Disulfide bond</keyword>
<dbReference type="GO" id="GO:0052689">
    <property type="term" value="F:carboxylic ester hydrolase activity"/>
    <property type="evidence" value="ECO:0007669"/>
    <property type="project" value="UniProtKB-KW"/>
</dbReference>
<dbReference type="EMBL" id="JBJJXI010000130">
    <property type="protein sequence ID" value="KAL3388481.1"/>
    <property type="molecule type" value="Genomic_DNA"/>
</dbReference>
<feature type="domain" description="Carboxylesterase type B" evidence="7">
    <location>
        <begin position="34"/>
        <end position="556"/>
    </location>
</feature>
<dbReference type="EC" id="3.1.1.-" evidence="6"/>
<evidence type="ECO:0000256" key="3">
    <source>
        <dbReference type="ARBA" id="ARBA00022801"/>
    </source>
</evidence>
<keyword evidence="9" id="KW-1185">Reference proteome</keyword>
<dbReference type="InterPro" id="IPR029058">
    <property type="entry name" value="AB_hydrolase_fold"/>
</dbReference>
<dbReference type="InterPro" id="IPR002018">
    <property type="entry name" value="CarbesteraseB"/>
</dbReference>
<reference evidence="8 9" key="1">
    <citation type="journal article" date="2024" name="bioRxiv">
        <title>A reference genome for Trichogramma kaykai: A tiny desert-dwelling parasitoid wasp with competing sex-ratio distorters.</title>
        <authorList>
            <person name="Culotta J."/>
            <person name="Lindsey A.R."/>
        </authorList>
    </citation>
    <scope>NUCLEOTIDE SEQUENCE [LARGE SCALE GENOMIC DNA]</scope>
    <source>
        <strain evidence="8 9">KSX58</strain>
    </source>
</reference>
<dbReference type="InterPro" id="IPR019826">
    <property type="entry name" value="Carboxylesterase_B_AS"/>
</dbReference>
<dbReference type="Gene3D" id="3.40.50.1820">
    <property type="entry name" value="alpha/beta hydrolase"/>
    <property type="match status" value="1"/>
</dbReference>
<evidence type="ECO:0000256" key="6">
    <source>
        <dbReference type="RuleBase" id="RU361235"/>
    </source>
</evidence>
<organism evidence="8 9">
    <name type="scientific">Trichogramma kaykai</name>
    <dbReference type="NCBI Taxonomy" id="54128"/>
    <lineage>
        <taxon>Eukaryota</taxon>
        <taxon>Metazoa</taxon>
        <taxon>Ecdysozoa</taxon>
        <taxon>Arthropoda</taxon>
        <taxon>Hexapoda</taxon>
        <taxon>Insecta</taxon>
        <taxon>Pterygota</taxon>
        <taxon>Neoptera</taxon>
        <taxon>Endopterygota</taxon>
        <taxon>Hymenoptera</taxon>
        <taxon>Apocrita</taxon>
        <taxon>Proctotrupomorpha</taxon>
        <taxon>Chalcidoidea</taxon>
        <taxon>Trichogrammatidae</taxon>
        <taxon>Trichogramma</taxon>
    </lineage>
</organism>
<dbReference type="Proteomes" id="UP001627154">
    <property type="component" value="Unassembled WGS sequence"/>
</dbReference>
<keyword evidence="2" id="KW-0719">Serine esterase</keyword>
<evidence type="ECO:0000313" key="8">
    <source>
        <dbReference type="EMBL" id="KAL3388481.1"/>
    </source>
</evidence>
<comment type="caution">
    <text evidence="8">The sequence shown here is derived from an EMBL/GenBank/DDBJ whole genome shotgun (WGS) entry which is preliminary data.</text>
</comment>
<feature type="chain" id="PRO_5044534941" description="Carboxylic ester hydrolase" evidence="6">
    <location>
        <begin position="26"/>
        <end position="571"/>
    </location>
</feature>
<comment type="similarity">
    <text evidence="1 6">Belongs to the type-B carboxylesterase/lipase family.</text>
</comment>
<keyword evidence="3 6" id="KW-0378">Hydrolase</keyword>
<dbReference type="InterPro" id="IPR050309">
    <property type="entry name" value="Type-B_Carboxylest/Lipase"/>
</dbReference>
<dbReference type="PROSITE" id="PS00122">
    <property type="entry name" value="CARBOXYLESTERASE_B_1"/>
    <property type="match status" value="1"/>
</dbReference>
<keyword evidence="6" id="KW-0732">Signal</keyword>
<dbReference type="PANTHER" id="PTHR11559">
    <property type="entry name" value="CARBOXYLESTERASE"/>
    <property type="match status" value="1"/>
</dbReference>
<proteinExistence type="inferred from homology"/>
<name>A0ABD2W791_9HYME</name>
<feature type="signal peptide" evidence="6">
    <location>
        <begin position="1"/>
        <end position="25"/>
    </location>
</feature>